<evidence type="ECO:0000313" key="4">
    <source>
        <dbReference type="Proteomes" id="UP000224915"/>
    </source>
</evidence>
<sequence length="228" mass="23560">MVAIALMGLLTGCMKFTTDLTIDADLNVSGEIVFGIETQALETMGATPEDVVGEAPEDLPEGATYEPLDDGTYSGFVFGLEGVSASEFTSGEGVSEAAPGLSISEQDGVITFAMDSPLAELEEESAGSEMPFDATSMVDEAWVQITFPGPVTEAEGAEISGNTARWDLTEYSAAELTATAESGDAGGLWLTLALIIVVVLLAVAVVAVIIRRRGAARRQGTSGPTSTP</sequence>
<organism evidence="3 4">
    <name type="scientific">Serinibacter salmoneus</name>
    <dbReference type="NCBI Taxonomy" id="556530"/>
    <lineage>
        <taxon>Bacteria</taxon>
        <taxon>Bacillati</taxon>
        <taxon>Actinomycetota</taxon>
        <taxon>Actinomycetes</taxon>
        <taxon>Micrococcales</taxon>
        <taxon>Beutenbergiaceae</taxon>
        <taxon>Serinibacter</taxon>
    </lineage>
</organism>
<keyword evidence="4" id="KW-1185">Reference proteome</keyword>
<feature type="domain" description="LppM" evidence="2">
    <location>
        <begin position="16"/>
        <end position="181"/>
    </location>
</feature>
<accession>A0A2A9D3Z5</accession>
<feature type="transmembrane region" description="Helical" evidence="1">
    <location>
        <begin position="188"/>
        <end position="210"/>
    </location>
</feature>
<protein>
    <recommendedName>
        <fullName evidence="2">LppM domain-containing protein</fullName>
    </recommendedName>
</protein>
<proteinExistence type="predicted"/>
<dbReference type="EMBL" id="PDJD01000001">
    <property type="protein sequence ID" value="PFG20975.1"/>
    <property type="molecule type" value="Genomic_DNA"/>
</dbReference>
<evidence type="ECO:0000259" key="2">
    <source>
        <dbReference type="Pfam" id="PF21946"/>
    </source>
</evidence>
<keyword evidence="1" id="KW-0472">Membrane</keyword>
<comment type="caution">
    <text evidence="3">The sequence shown here is derived from an EMBL/GenBank/DDBJ whole genome shotgun (WGS) entry which is preliminary data.</text>
</comment>
<reference evidence="3 4" key="1">
    <citation type="submission" date="2017-10" db="EMBL/GenBank/DDBJ databases">
        <title>Sequencing the genomes of 1000 actinobacteria strains.</title>
        <authorList>
            <person name="Klenk H.-P."/>
        </authorList>
    </citation>
    <scope>NUCLEOTIDE SEQUENCE [LARGE SCALE GENOMIC DNA]</scope>
    <source>
        <strain evidence="3 4">DSM 21801</strain>
    </source>
</reference>
<gene>
    <name evidence="3" type="ORF">ATL40_2594</name>
</gene>
<dbReference type="AlphaFoldDB" id="A0A2A9D3Z5"/>
<dbReference type="Proteomes" id="UP000224915">
    <property type="component" value="Unassembled WGS sequence"/>
</dbReference>
<evidence type="ECO:0000256" key="1">
    <source>
        <dbReference type="SAM" id="Phobius"/>
    </source>
</evidence>
<name>A0A2A9D3Z5_9MICO</name>
<dbReference type="InterPro" id="IPR053807">
    <property type="entry name" value="LppM"/>
</dbReference>
<keyword evidence="1" id="KW-0812">Transmembrane</keyword>
<dbReference type="Pfam" id="PF21946">
    <property type="entry name" value="LppM"/>
    <property type="match status" value="1"/>
</dbReference>
<keyword evidence="1" id="KW-1133">Transmembrane helix</keyword>
<evidence type="ECO:0000313" key="3">
    <source>
        <dbReference type="EMBL" id="PFG20975.1"/>
    </source>
</evidence>